<dbReference type="PANTHER" id="PTHR46797">
    <property type="entry name" value="HTH-TYPE TRANSCRIPTIONAL REGULATOR"/>
    <property type="match status" value="1"/>
</dbReference>
<dbReference type="PANTHER" id="PTHR46797:SF1">
    <property type="entry name" value="METHYLPHOSPHONATE SYNTHASE"/>
    <property type="match status" value="1"/>
</dbReference>
<dbReference type="Gene3D" id="1.10.260.40">
    <property type="entry name" value="lambda repressor-like DNA-binding domains"/>
    <property type="match status" value="1"/>
</dbReference>
<dbReference type="InterPro" id="IPR010982">
    <property type="entry name" value="Lambda_DNA-bd_dom_sf"/>
</dbReference>
<dbReference type="AlphaFoldDB" id="A0A015X961"/>
<gene>
    <name evidence="3" type="ORF">M125_4176</name>
</gene>
<accession>A0A015X961</accession>
<evidence type="ECO:0000256" key="1">
    <source>
        <dbReference type="ARBA" id="ARBA00023125"/>
    </source>
</evidence>
<dbReference type="GeneID" id="99672962"/>
<dbReference type="EMBL" id="JGDB01000258">
    <property type="protein sequence ID" value="EXY89150.1"/>
    <property type="molecule type" value="Genomic_DNA"/>
</dbReference>
<dbReference type="GO" id="GO:0003677">
    <property type="term" value="F:DNA binding"/>
    <property type="evidence" value="ECO:0007669"/>
    <property type="project" value="UniProtKB-KW"/>
</dbReference>
<organism evidence="3 4">
    <name type="scientific">Bacteroides fragilis str. 3998T(B)3</name>
    <dbReference type="NCBI Taxonomy" id="1339316"/>
    <lineage>
        <taxon>Bacteria</taxon>
        <taxon>Pseudomonadati</taxon>
        <taxon>Bacteroidota</taxon>
        <taxon>Bacteroidia</taxon>
        <taxon>Bacteroidales</taxon>
        <taxon>Bacteroidaceae</taxon>
        <taxon>Bacteroides</taxon>
    </lineage>
</organism>
<evidence type="ECO:0000313" key="4">
    <source>
        <dbReference type="Proteomes" id="UP000020773"/>
    </source>
</evidence>
<dbReference type="PATRIC" id="fig|1339316.3.peg.3957"/>
<dbReference type="RefSeq" id="WP_005797912.1">
    <property type="nucleotide sequence ID" value="NZ_JGDB01000258.1"/>
</dbReference>
<reference evidence="3 4" key="1">
    <citation type="submission" date="2014-02" db="EMBL/GenBank/DDBJ databases">
        <authorList>
            <person name="Sears C."/>
            <person name="Carroll K."/>
            <person name="Sack B.R."/>
            <person name="Qadri F."/>
            <person name="Myers L.L."/>
            <person name="Chung G.-T."/>
            <person name="Escheverria P."/>
            <person name="Fraser C.M."/>
            <person name="Sadzewicz L."/>
            <person name="Shefchek K.A."/>
            <person name="Tallon L."/>
            <person name="Das S.P."/>
            <person name="Daugherty S."/>
            <person name="Mongodin E.F."/>
        </authorList>
    </citation>
    <scope>NUCLEOTIDE SEQUENCE [LARGE SCALE GENOMIC DNA]</scope>
    <source>
        <strain evidence="4">3998T(B)3</strain>
    </source>
</reference>
<comment type="caution">
    <text evidence="3">The sequence shown here is derived from an EMBL/GenBank/DDBJ whole genome shotgun (WGS) entry which is preliminary data.</text>
</comment>
<dbReference type="GO" id="GO:0003700">
    <property type="term" value="F:DNA-binding transcription factor activity"/>
    <property type="evidence" value="ECO:0007669"/>
    <property type="project" value="TreeGrafter"/>
</dbReference>
<dbReference type="SUPFAM" id="SSF47413">
    <property type="entry name" value="lambda repressor-like DNA-binding domains"/>
    <property type="match status" value="1"/>
</dbReference>
<dbReference type="Proteomes" id="UP000020773">
    <property type="component" value="Unassembled WGS sequence"/>
</dbReference>
<protein>
    <submittedName>
        <fullName evidence="3">Helix-turn-helix family protein</fullName>
    </submittedName>
</protein>
<dbReference type="InterPro" id="IPR050807">
    <property type="entry name" value="TransReg_Diox_bact_type"/>
</dbReference>
<evidence type="ECO:0000313" key="3">
    <source>
        <dbReference type="EMBL" id="EXY89150.1"/>
    </source>
</evidence>
<dbReference type="CDD" id="cd00093">
    <property type="entry name" value="HTH_XRE"/>
    <property type="match status" value="1"/>
</dbReference>
<feature type="domain" description="HTH cro/C1-type" evidence="2">
    <location>
        <begin position="45"/>
        <end position="99"/>
    </location>
</feature>
<dbReference type="PROSITE" id="PS50943">
    <property type="entry name" value="HTH_CROC1"/>
    <property type="match status" value="1"/>
</dbReference>
<dbReference type="InterPro" id="IPR001387">
    <property type="entry name" value="Cro/C1-type_HTH"/>
</dbReference>
<keyword evidence="1" id="KW-0238">DNA-binding</keyword>
<proteinExistence type="predicted"/>
<sequence>MKLKEISKDIYDVDAWLDEELGKEGTPEREASIEKAWEEYNGQILLDARKNARLTQEELANRIGADKSYISKIERGLITPTVSTLYRIAAAMGLSVELRPL</sequence>
<dbReference type="SMART" id="SM00530">
    <property type="entry name" value="HTH_XRE"/>
    <property type="match status" value="1"/>
</dbReference>
<name>A0A015X961_BACFG</name>
<evidence type="ECO:0000259" key="2">
    <source>
        <dbReference type="PROSITE" id="PS50943"/>
    </source>
</evidence>
<dbReference type="Pfam" id="PF01381">
    <property type="entry name" value="HTH_3"/>
    <property type="match status" value="1"/>
</dbReference>
<dbReference type="GO" id="GO:0005829">
    <property type="term" value="C:cytosol"/>
    <property type="evidence" value="ECO:0007669"/>
    <property type="project" value="TreeGrafter"/>
</dbReference>